<comment type="caution">
    <text evidence="1">The sequence shown here is derived from an EMBL/GenBank/DDBJ whole genome shotgun (WGS) entry which is preliminary data.</text>
</comment>
<name>A0A448XGP2_9PLAT</name>
<protein>
    <submittedName>
        <fullName evidence="1">Uncharacterized protein</fullName>
    </submittedName>
</protein>
<organism evidence="1 2">
    <name type="scientific">Protopolystoma xenopodis</name>
    <dbReference type="NCBI Taxonomy" id="117903"/>
    <lineage>
        <taxon>Eukaryota</taxon>
        <taxon>Metazoa</taxon>
        <taxon>Spiralia</taxon>
        <taxon>Lophotrochozoa</taxon>
        <taxon>Platyhelminthes</taxon>
        <taxon>Monogenea</taxon>
        <taxon>Polyopisthocotylea</taxon>
        <taxon>Polystomatidea</taxon>
        <taxon>Polystomatidae</taxon>
        <taxon>Protopolystoma</taxon>
    </lineage>
</organism>
<sequence length="122" mass="13902">MRLECVSARLDHKIDPPAHFNGPKFRQHTRLHDSKPSTACFLYLVTCPVALTTELPMCMCMFFMRCSRLAGWARRRASFQRRDERSNGRWITQQRLSPPVGVTRSLGCRAKPSSPAECIGHA</sequence>
<proteinExistence type="predicted"/>
<accession>A0A448XGP2</accession>
<keyword evidence="2" id="KW-1185">Reference proteome</keyword>
<evidence type="ECO:0000313" key="2">
    <source>
        <dbReference type="Proteomes" id="UP000784294"/>
    </source>
</evidence>
<dbReference type="AlphaFoldDB" id="A0A448XGP2"/>
<dbReference type="Proteomes" id="UP000784294">
    <property type="component" value="Unassembled WGS sequence"/>
</dbReference>
<evidence type="ECO:0000313" key="1">
    <source>
        <dbReference type="EMBL" id="VEL36390.1"/>
    </source>
</evidence>
<gene>
    <name evidence="1" type="ORF">PXEA_LOCUS29830</name>
</gene>
<dbReference type="EMBL" id="CAAALY010252128">
    <property type="protein sequence ID" value="VEL36390.1"/>
    <property type="molecule type" value="Genomic_DNA"/>
</dbReference>
<reference evidence="1" key="1">
    <citation type="submission" date="2018-11" db="EMBL/GenBank/DDBJ databases">
        <authorList>
            <consortium name="Pathogen Informatics"/>
        </authorList>
    </citation>
    <scope>NUCLEOTIDE SEQUENCE</scope>
</reference>